<dbReference type="PANTHER" id="PTHR31511">
    <property type="entry name" value="PROTEIN CBG23764"/>
    <property type="match status" value="1"/>
</dbReference>
<name>A0ABM3GF41_NEOLC</name>
<proteinExistence type="predicted"/>
<dbReference type="GeneID" id="124295002"/>
<accession>A0ABM3GF41</accession>
<evidence type="ECO:0000313" key="2">
    <source>
        <dbReference type="RefSeq" id="XP_046598866.1"/>
    </source>
</evidence>
<dbReference type="Proteomes" id="UP000829291">
    <property type="component" value="Chromosome 6"/>
</dbReference>
<sequence length="117" mass="13717">MERLLKKVEDFQEEDSGWSLLEIINLTVNINKYVQLRGGVFTYTPLPKDIQDKKAVVNIRNSDSYYFLWSVTAALFPADNNNPSKITSYPYFSSVIQYEDEEKILQFKNFKHKETIP</sequence>
<keyword evidence="1" id="KW-1185">Reference proteome</keyword>
<dbReference type="PANTHER" id="PTHR31511:SF12">
    <property type="entry name" value="RHO TERMINATION FACTOR N-TERMINAL DOMAIN-CONTAINING PROTEIN"/>
    <property type="match status" value="1"/>
</dbReference>
<protein>
    <submittedName>
        <fullName evidence="2">Uncharacterized protein LOC124295002</fullName>
    </submittedName>
</protein>
<evidence type="ECO:0000313" key="1">
    <source>
        <dbReference type="Proteomes" id="UP000829291"/>
    </source>
</evidence>
<dbReference type="RefSeq" id="XP_046598866.1">
    <property type="nucleotide sequence ID" value="XM_046742910.1"/>
</dbReference>
<organism evidence="1 2">
    <name type="scientific">Neodiprion lecontei</name>
    <name type="common">Redheaded pine sawfly</name>
    <dbReference type="NCBI Taxonomy" id="441921"/>
    <lineage>
        <taxon>Eukaryota</taxon>
        <taxon>Metazoa</taxon>
        <taxon>Ecdysozoa</taxon>
        <taxon>Arthropoda</taxon>
        <taxon>Hexapoda</taxon>
        <taxon>Insecta</taxon>
        <taxon>Pterygota</taxon>
        <taxon>Neoptera</taxon>
        <taxon>Endopterygota</taxon>
        <taxon>Hymenoptera</taxon>
        <taxon>Tenthredinoidea</taxon>
        <taxon>Diprionidae</taxon>
        <taxon>Diprioninae</taxon>
        <taxon>Neodiprion</taxon>
    </lineage>
</organism>
<reference evidence="2" key="1">
    <citation type="submission" date="2025-08" db="UniProtKB">
        <authorList>
            <consortium name="RefSeq"/>
        </authorList>
    </citation>
    <scope>IDENTIFICATION</scope>
    <source>
        <tissue evidence="2">Thorax and Abdomen</tissue>
    </source>
</reference>
<gene>
    <name evidence="2" type="primary">LOC124295002</name>
</gene>